<dbReference type="HOGENOM" id="CLU_1390997_0_0_1"/>
<keyword evidence="2" id="KW-0732">Signal</keyword>
<feature type="signal peptide" evidence="2">
    <location>
        <begin position="1"/>
        <end position="18"/>
    </location>
</feature>
<dbReference type="EMBL" id="KN824534">
    <property type="protein sequence ID" value="KIM19825.1"/>
    <property type="molecule type" value="Genomic_DNA"/>
</dbReference>
<reference evidence="3 4" key="1">
    <citation type="submission" date="2014-04" db="EMBL/GenBank/DDBJ databases">
        <authorList>
            <consortium name="DOE Joint Genome Institute"/>
            <person name="Kuo A."/>
            <person name="Zuccaro A."/>
            <person name="Kohler A."/>
            <person name="Nagy L.G."/>
            <person name="Floudas D."/>
            <person name="Copeland A."/>
            <person name="Barry K.W."/>
            <person name="Cichocki N."/>
            <person name="Veneault-Fourrey C."/>
            <person name="LaButti K."/>
            <person name="Lindquist E.A."/>
            <person name="Lipzen A."/>
            <person name="Lundell T."/>
            <person name="Morin E."/>
            <person name="Murat C."/>
            <person name="Sun H."/>
            <person name="Tunlid A."/>
            <person name="Henrissat B."/>
            <person name="Grigoriev I.V."/>
            <person name="Hibbett D.S."/>
            <person name="Martin F."/>
            <person name="Nordberg H.P."/>
            <person name="Cantor M.N."/>
            <person name="Hua S.X."/>
        </authorList>
    </citation>
    <scope>NUCLEOTIDE SEQUENCE [LARGE SCALE GENOMIC DNA]</scope>
    <source>
        <strain evidence="3 4">MAFF 305830</strain>
    </source>
</reference>
<keyword evidence="4" id="KW-1185">Reference proteome</keyword>
<evidence type="ECO:0000313" key="3">
    <source>
        <dbReference type="EMBL" id="KIM19825.1"/>
    </source>
</evidence>
<evidence type="ECO:0000256" key="1">
    <source>
        <dbReference type="SAM" id="MobiDB-lite"/>
    </source>
</evidence>
<reference evidence="4" key="2">
    <citation type="submission" date="2015-01" db="EMBL/GenBank/DDBJ databases">
        <title>Evolutionary Origins and Diversification of the Mycorrhizal Mutualists.</title>
        <authorList>
            <consortium name="DOE Joint Genome Institute"/>
            <consortium name="Mycorrhizal Genomics Consortium"/>
            <person name="Kohler A."/>
            <person name="Kuo A."/>
            <person name="Nagy L.G."/>
            <person name="Floudas D."/>
            <person name="Copeland A."/>
            <person name="Barry K.W."/>
            <person name="Cichocki N."/>
            <person name="Veneault-Fourrey C."/>
            <person name="LaButti K."/>
            <person name="Lindquist E.A."/>
            <person name="Lipzen A."/>
            <person name="Lundell T."/>
            <person name="Morin E."/>
            <person name="Murat C."/>
            <person name="Riley R."/>
            <person name="Ohm R."/>
            <person name="Sun H."/>
            <person name="Tunlid A."/>
            <person name="Henrissat B."/>
            <person name="Grigoriev I.V."/>
            <person name="Hibbett D.S."/>
            <person name="Martin F."/>
        </authorList>
    </citation>
    <scope>NUCLEOTIDE SEQUENCE [LARGE SCALE GENOMIC DNA]</scope>
    <source>
        <strain evidence="4">MAFF 305830</strain>
    </source>
</reference>
<dbReference type="AlphaFoldDB" id="A0A0C3A564"/>
<dbReference type="Proteomes" id="UP000054097">
    <property type="component" value="Unassembled WGS sequence"/>
</dbReference>
<name>A0A0C3A564_SERVB</name>
<feature type="compositionally biased region" description="Low complexity" evidence="1">
    <location>
        <begin position="146"/>
        <end position="169"/>
    </location>
</feature>
<proteinExistence type="predicted"/>
<organism evidence="3 4">
    <name type="scientific">Serendipita vermifera MAFF 305830</name>
    <dbReference type="NCBI Taxonomy" id="933852"/>
    <lineage>
        <taxon>Eukaryota</taxon>
        <taxon>Fungi</taxon>
        <taxon>Dikarya</taxon>
        <taxon>Basidiomycota</taxon>
        <taxon>Agaricomycotina</taxon>
        <taxon>Agaricomycetes</taxon>
        <taxon>Sebacinales</taxon>
        <taxon>Serendipitaceae</taxon>
        <taxon>Serendipita</taxon>
    </lineage>
</organism>
<evidence type="ECO:0008006" key="5">
    <source>
        <dbReference type="Google" id="ProtNLM"/>
    </source>
</evidence>
<gene>
    <name evidence="3" type="ORF">M408DRAFT_30895</name>
</gene>
<protein>
    <recommendedName>
        <fullName evidence="5">Extracellular membrane protein CFEM domain-containing protein</fullName>
    </recommendedName>
</protein>
<accession>A0A0C3A564</accession>
<evidence type="ECO:0000256" key="2">
    <source>
        <dbReference type="SAM" id="SignalP"/>
    </source>
</evidence>
<feature type="region of interest" description="Disordered" evidence="1">
    <location>
        <begin position="146"/>
        <end position="172"/>
    </location>
</feature>
<sequence>MVFKHLFILAACSWSVLGFALIPRAPNFFLTGNLGDLPTACQPGCIPVINQINSISEETFFTLCNGTVSANFIECVSCVQTNEPETFTPEVFRSIEISAGIIESGCSQVGSPIPSISIPGATGTVSATGSASGAFSELPTITASTPSATLSATPSPSSSQPGSPSATTSKPNAAGRKFEAISLVTVGFIMLSMSILA</sequence>
<evidence type="ECO:0000313" key="4">
    <source>
        <dbReference type="Proteomes" id="UP000054097"/>
    </source>
</evidence>
<feature type="chain" id="PRO_5002172211" description="Extracellular membrane protein CFEM domain-containing protein" evidence="2">
    <location>
        <begin position="19"/>
        <end position="197"/>
    </location>
</feature>